<proteinExistence type="inferred from homology"/>
<comment type="caution">
    <text evidence="5">The sequence shown here is derived from an EMBL/GenBank/DDBJ whole genome shotgun (WGS) entry which is preliminary data.</text>
</comment>
<name>A0A835YCD3_9CHLO</name>
<evidence type="ECO:0000256" key="3">
    <source>
        <dbReference type="PIRNR" id="PIRNR016396"/>
    </source>
</evidence>
<feature type="compositionally biased region" description="Low complexity" evidence="4">
    <location>
        <begin position="1"/>
        <end position="16"/>
    </location>
</feature>
<protein>
    <recommendedName>
        <fullName evidence="3">Prefoldin subunit 3</fullName>
    </recommendedName>
</protein>
<sequence length="192" mass="21032">MSDGAAGPSSSSPAAPEQSGVPVPKAEFIEDVAAFLADKDADKVLAQLQDNLRTYRMIQDDLAQKRGRTMQKLPELRRAVEIVKELIERESAGEATTTDFLLAEGVYAKAKIKGAKTVNLWLGADVMLEYPLEEAATLLAENESNCRANLKTNEESLAFIKDSITTTEVSIARVYNFDLERRRKHKDAGGSS</sequence>
<dbReference type="GO" id="GO:0016272">
    <property type="term" value="C:prefoldin complex"/>
    <property type="evidence" value="ECO:0007669"/>
    <property type="project" value="UniProtKB-UniRule"/>
</dbReference>
<dbReference type="GO" id="GO:0006457">
    <property type="term" value="P:protein folding"/>
    <property type="evidence" value="ECO:0007669"/>
    <property type="project" value="UniProtKB-UniRule"/>
</dbReference>
<dbReference type="GO" id="GO:0009409">
    <property type="term" value="P:response to cold"/>
    <property type="evidence" value="ECO:0007669"/>
    <property type="project" value="UniProtKB-ARBA"/>
</dbReference>
<dbReference type="SUPFAM" id="SSF46579">
    <property type="entry name" value="Prefoldin"/>
    <property type="match status" value="1"/>
</dbReference>
<dbReference type="PIRSF" id="PIRSF016396">
    <property type="entry name" value="Prefoldin_subunit_3"/>
    <property type="match status" value="1"/>
</dbReference>
<reference evidence="5" key="1">
    <citation type="journal article" date="2020" name="bioRxiv">
        <title>Comparative genomics of Chlamydomonas.</title>
        <authorList>
            <person name="Craig R.J."/>
            <person name="Hasan A.R."/>
            <person name="Ness R.W."/>
            <person name="Keightley P.D."/>
        </authorList>
    </citation>
    <scope>NUCLEOTIDE SEQUENCE</scope>
    <source>
        <strain evidence="5">CCAP 11/70</strain>
    </source>
</reference>
<dbReference type="OrthoDB" id="6375174at2759"/>
<evidence type="ECO:0000313" key="5">
    <source>
        <dbReference type="EMBL" id="KAG2500103.1"/>
    </source>
</evidence>
<evidence type="ECO:0000256" key="1">
    <source>
        <dbReference type="ARBA" id="ARBA00010048"/>
    </source>
</evidence>
<dbReference type="GO" id="GO:0007021">
    <property type="term" value="P:tubulin complex assembly"/>
    <property type="evidence" value="ECO:0007669"/>
    <property type="project" value="TreeGrafter"/>
</dbReference>
<feature type="region of interest" description="Disordered" evidence="4">
    <location>
        <begin position="1"/>
        <end position="21"/>
    </location>
</feature>
<dbReference type="PANTHER" id="PTHR12409:SF0">
    <property type="entry name" value="PREFOLDIN SUBUNIT 3"/>
    <property type="match status" value="1"/>
</dbReference>
<dbReference type="GO" id="GO:0015631">
    <property type="term" value="F:tubulin binding"/>
    <property type="evidence" value="ECO:0007669"/>
    <property type="project" value="TreeGrafter"/>
</dbReference>
<dbReference type="GO" id="GO:0005737">
    <property type="term" value="C:cytoplasm"/>
    <property type="evidence" value="ECO:0007669"/>
    <property type="project" value="TreeGrafter"/>
</dbReference>
<comment type="similarity">
    <text evidence="1 3">Belongs to the prefoldin subunit alpha family.</text>
</comment>
<dbReference type="FunFam" id="1.10.287.370:FF:000001">
    <property type="entry name" value="Prefoldin subunit 3"/>
    <property type="match status" value="1"/>
</dbReference>
<dbReference type="Pfam" id="PF02996">
    <property type="entry name" value="Prefoldin"/>
    <property type="match status" value="1"/>
</dbReference>
<dbReference type="InterPro" id="IPR004127">
    <property type="entry name" value="Prefoldin_subunit_alpha"/>
</dbReference>
<dbReference type="GO" id="GO:0007017">
    <property type="term" value="P:microtubule-based process"/>
    <property type="evidence" value="ECO:0007669"/>
    <property type="project" value="TreeGrafter"/>
</dbReference>
<organism evidence="5 6">
    <name type="scientific">Edaphochlamys debaryana</name>
    <dbReference type="NCBI Taxonomy" id="47281"/>
    <lineage>
        <taxon>Eukaryota</taxon>
        <taxon>Viridiplantae</taxon>
        <taxon>Chlorophyta</taxon>
        <taxon>core chlorophytes</taxon>
        <taxon>Chlorophyceae</taxon>
        <taxon>CS clade</taxon>
        <taxon>Chlamydomonadales</taxon>
        <taxon>Chlamydomonadales incertae sedis</taxon>
        <taxon>Edaphochlamys</taxon>
    </lineage>
</organism>
<accession>A0A835YCD3</accession>
<dbReference type="InterPro" id="IPR016655">
    <property type="entry name" value="PFD3"/>
</dbReference>
<dbReference type="InterPro" id="IPR009053">
    <property type="entry name" value="Prefoldin"/>
</dbReference>
<comment type="subunit">
    <text evidence="3">Heterohexamer of two PFD-alpha type and four PFD-beta type subunits.</text>
</comment>
<dbReference type="Gene3D" id="1.10.287.370">
    <property type="match status" value="1"/>
</dbReference>
<evidence type="ECO:0000256" key="4">
    <source>
        <dbReference type="SAM" id="MobiDB-lite"/>
    </source>
</evidence>
<dbReference type="CDD" id="cd23156">
    <property type="entry name" value="Prefoldin_3"/>
    <property type="match status" value="1"/>
</dbReference>
<evidence type="ECO:0000313" key="6">
    <source>
        <dbReference type="Proteomes" id="UP000612055"/>
    </source>
</evidence>
<dbReference type="AlphaFoldDB" id="A0A835YCD3"/>
<dbReference type="Proteomes" id="UP000612055">
    <property type="component" value="Unassembled WGS sequence"/>
</dbReference>
<dbReference type="PANTHER" id="PTHR12409">
    <property type="entry name" value="PREFOLDIN SUBUNIT 3"/>
    <property type="match status" value="1"/>
</dbReference>
<dbReference type="EMBL" id="JAEHOE010000004">
    <property type="protein sequence ID" value="KAG2500103.1"/>
    <property type="molecule type" value="Genomic_DNA"/>
</dbReference>
<gene>
    <name evidence="5" type="ORF">HYH03_001686</name>
</gene>
<keyword evidence="2 3" id="KW-0143">Chaperone</keyword>
<evidence type="ECO:0000256" key="2">
    <source>
        <dbReference type="ARBA" id="ARBA00023186"/>
    </source>
</evidence>
<comment type="function">
    <text evidence="3">Binds specifically to cytosolic chaperonin (c-CPN) and transfers target proteins to it. Binds to nascent polypeptide chain and promotes folding in an environment in which there are many competing pathways for nonnative proteins.</text>
</comment>
<keyword evidence="6" id="KW-1185">Reference proteome</keyword>